<feature type="binding site" evidence="8">
    <location>
        <position position="317"/>
    </location>
    <ligand>
        <name>homogentisate</name>
        <dbReference type="ChEBI" id="CHEBI:16169"/>
    </ligand>
</feature>
<proteinExistence type="inferred from homology"/>
<dbReference type="InterPro" id="IPR005708">
    <property type="entry name" value="Homogentis_dOase"/>
</dbReference>
<comment type="similarity">
    <text evidence="2">Belongs to the homogentisate dioxygenase family.</text>
</comment>
<evidence type="ECO:0000313" key="10">
    <source>
        <dbReference type="EMBL" id="GAB90943.1"/>
    </source>
</evidence>
<evidence type="ECO:0000256" key="6">
    <source>
        <dbReference type="ARBA" id="ARBA00023004"/>
    </source>
</evidence>
<evidence type="ECO:0000256" key="7">
    <source>
        <dbReference type="PIRSR" id="PIRSR605708-1"/>
    </source>
</evidence>
<accession>K6V494</accession>
<reference evidence="10 11" key="1">
    <citation type="submission" date="2012-08" db="EMBL/GenBank/DDBJ databases">
        <title>Whole genome shotgun sequence of Gordonia rhizosphera NBRC 16068.</title>
        <authorList>
            <person name="Takarada H."/>
            <person name="Isaki S."/>
            <person name="Hosoyama A."/>
            <person name="Tsuchikane K."/>
            <person name="Katsumata H."/>
            <person name="Baba S."/>
            <person name="Ohji S."/>
            <person name="Yamazaki S."/>
            <person name="Fujita N."/>
        </authorList>
    </citation>
    <scope>NUCLEOTIDE SEQUENCE [LARGE SCALE GENOMIC DNA]</scope>
    <source>
        <strain evidence="10 11">NBRC 16068</strain>
    </source>
</reference>
<dbReference type="AlphaFoldDB" id="K6V494"/>
<dbReference type="eggNOG" id="COG3508">
    <property type="taxonomic scope" value="Bacteria"/>
</dbReference>
<protein>
    <submittedName>
        <fullName evidence="10">Putative oxidoreductase</fullName>
    </submittedName>
</protein>
<feature type="binding site" evidence="8">
    <location>
        <position position="288"/>
    </location>
    <ligand>
        <name>Fe cation</name>
        <dbReference type="ChEBI" id="CHEBI:24875"/>
    </ligand>
</feature>
<sequence>MESFVQFRKGTTPDHVHRDLDGLKDEELGRYGFVGRQAQLYRENDPTQYTAEGLISMTDVLVEDLEPTDLNDADGAPLMLYYNADVRFLLSRRSQPMPFFARNVGGDELWFVHRGHGEFQTEFGTIPYEPGDWVLLPKAVTYRHIPVTGEEQAFLIIEAVEEFRTPPPGALGRHFPFDSSVAFVPEPEVHTDGGPEWRIRLTRREECGWLTYKHHPFDVRGWKGDYFPFKYNIRDYNPIGSESVHLPPTAQMFLQAEGVVVLNFLPRPAEAREGVERLPWFHRNADYDEVALFHSGDLFGVQMPPGLLSHAPQGIHHGPPEKARARARRKFAEYDRVNWSVMSIDTRKPLTVNPAVRAISEAQR</sequence>
<feature type="binding site" evidence="8">
    <location>
        <position position="282"/>
    </location>
    <ligand>
        <name>Fe cation</name>
        <dbReference type="ChEBI" id="CHEBI:24875"/>
    </ligand>
</feature>
<dbReference type="CDD" id="cd02208">
    <property type="entry name" value="cupin_RmlC-like"/>
    <property type="match status" value="1"/>
</dbReference>
<organism evidence="10 11">
    <name type="scientific">Gordonia rhizosphera NBRC 16068</name>
    <dbReference type="NCBI Taxonomy" id="1108045"/>
    <lineage>
        <taxon>Bacteria</taxon>
        <taxon>Bacillati</taxon>
        <taxon>Actinomycetota</taxon>
        <taxon>Actinomycetes</taxon>
        <taxon>Mycobacteriales</taxon>
        <taxon>Gordoniaceae</taxon>
        <taxon>Gordonia</taxon>
    </lineage>
</organism>
<keyword evidence="11" id="KW-1185">Reference proteome</keyword>
<comment type="cofactor">
    <cofactor evidence="1 8">
        <name>Fe cation</name>
        <dbReference type="ChEBI" id="CHEBI:24875"/>
    </cofactor>
</comment>
<evidence type="ECO:0000313" key="11">
    <source>
        <dbReference type="Proteomes" id="UP000008363"/>
    </source>
</evidence>
<feature type="binding site" evidence="8">
    <location>
        <position position="317"/>
    </location>
    <ligand>
        <name>Fe cation</name>
        <dbReference type="ChEBI" id="CHEBI:24875"/>
    </ligand>
</feature>
<feature type="active site" description="Proton acceptor" evidence="7">
    <location>
        <position position="245"/>
    </location>
</feature>
<keyword evidence="5" id="KW-0560">Oxidoreductase</keyword>
<keyword evidence="3 8" id="KW-0479">Metal-binding</keyword>
<evidence type="ECO:0000256" key="3">
    <source>
        <dbReference type="ARBA" id="ARBA00022723"/>
    </source>
</evidence>
<evidence type="ECO:0000256" key="8">
    <source>
        <dbReference type="PIRSR" id="PIRSR605708-2"/>
    </source>
</evidence>
<dbReference type="GO" id="GO:0005737">
    <property type="term" value="C:cytoplasm"/>
    <property type="evidence" value="ECO:0007669"/>
    <property type="project" value="TreeGrafter"/>
</dbReference>
<comment type="caution">
    <text evidence="10">The sequence shown here is derived from an EMBL/GenBank/DDBJ whole genome shotgun (WGS) entry which is preliminary data.</text>
</comment>
<dbReference type="GO" id="GO:0006570">
    <property type="term" value="P:tyrosine metabolic process"/>
    <property type="evidence" value="ECO:0007669"/>
    <property type="project" value="InterPro"/>
</dbReference>
<evidence type="ECO:0000256" key="1">
    <source>
        <dbReference type="ARBA" id="ARBA00001962"/>
    </source>
</evidence>
<evidence type="ECO:0000256" key="4">
    <source>
        <dbReference type="ARBA" id="ARBA00022964"/>
    </source>
</evidence>
<evidence type="ECO:0000256" key="5">
    <source>
        <dbReference type="ARBA" id="ARBA00023002"/>
    </source>
</evidence>
<dbReference type="Pfam" id="PF20510">
    <property type="entry name" value="HgmA_N"/>
    <property type="match status" value="1"/>
</dbReference>
<dbReference type="SUPFAM" id="SSF51182">
    <property type="entry name" value="RmlC-like cupins"/>
    <property type="match status" value="1"/>
</dbReference>
<gene>
    <name evidence="10" type="ORF">GORHZ_119_00720</name>
</gene>
<keyword evidence="4" id="KW-0223">Dioxygenase</keyword>
<dbReference type="InterPro" id="IPR011051">
    <property type="entry name" value="RmlC_Cupin_sf"/>
</dbReference>
<dbReference type="GO" id="GO:0046872">
    <property type="term" value="F:metal ion binding"/>
    <property type="evidence" value="ECO:0007669"/>
    <property type="project" value="UniProtKB-KW"/>
</dbReference>
<dbReference type="PANTHER" id="PTHR11056">
    <property type="entry name" value="HOMOGENTISATE 1,2-DIOXYGENASE"/>
    <property type="match status" value="1"/>
</dbReference>
<dbReference type="EMBL" id="BAHC01000119">
    <property type="protein sequence ID" value="GAB90943.1"/>
    <property type="molecule type" value="Genomic_DNA"/>
</dbReference>
<dbReference type="RefSeq" id="WP_006334135.1">
    <property type="nucleotide sequence ID" value="NZ_BAHC01000119.1"/>
</dbReference>
<evidence type="ECO:0000259" key="9">
    <source>
        <dbReference type="Pfam" id="PF20510"/>
    </source>
</evidence>
<dbReference type="InterPro" id="IPR014710">
    <property type="entry name" value="RmlC-like_jellyroll"/>
</dbReference>
<name>K6V494_9ACTN</name>
<dbReference type="GO" id="GO:0006559">
    <property type="term" value="P:L-phenylalanine catabolic process"/>
    <property type="evidence" value="ECO:0007669"/>
    <property type="project" value="InterPro"/>
</dbReference>
<dbReference type="GO" id="GO:0004411">
    <property type="term" value="F:homogentisate 1,2-dioxygenase activity"/>
    <property type="evidence" value="ECO:0007669"/>
    <property type="project" value="InterPro"/>
</dbReference>
<feature type="domain" description="Homogentisate 1,2-dioxygenase N-terminal" evidence="9">
    <location>
        <begin position="103"/>
        <end position="232"/>
    </location>
</feature>
<dbReference type="InterPro" id="IPR046452">
    <property type="entry name" value="HgmA_N"/>
</dbReference>
<dbReference type="Proteomes" id="UP000008363">
    <property type="component" value="Unassembled WGS sequence"/>
</dbReference>
<evidence type="ECO:0000256" key="2">
    <source>
        <dbReference type="ARBA" id="ARBA00007757"/>
    </source>
</evidence>
<dbReference type="STRING" id="1108045.GORHZ_119_00720"/>
<dbReference type="PANTHER" id="PTHR11056:SF0">
    <property type="entry name" value="HOMOGENTISATE 1,2-DIOXYGENASE"/>
    <property type="match status" value="1"/>
</dbReference>
<dbReference type="OrthoDB" id="9811253at2"/>
<dbReference type="Gene3D" id="2.60.120.10">
    <property type="entry name" value="Jelly Rolls"/>
    <property type="match status" value="1"/>
</dbReference>
<keyword evidence="6 8" id="KW-0408">Iron</keyword>